<protein>
    <submittedName>
        <fullName evidence="1">Uncharacterized protein</fullName>
    </submittedName>
</protein>
<dbReference type="AlphaFoldDB" id="X1H859"/>
<sequence length="48" mass="5749">FHANFEKYKLFIKTFPQIKFEIRNVTGELKLLNKRNYTKTKSPQMAVS</sequence>
<name>X1H859_9ZZZZ</name>
<dbReference type="EMBL" id="BARU01019486">
    <property type="protein sequence ID" value="GAH53270.1"/>
    <property type="molecule type" value="Genomic_DNA"/>
</dbReference>
<feature type="non-terminal residue" evidence="1">
    <location>
        <position position="1"/>
    </location>
</feature>
<organism evidence="1">
    <name type="scientific">marine sediment metagenome</name>
    <dbReference type="NCBI Taxonomy" id="412755"/>
    <lineage>
        <taxon>unclassified sequences</taxon>
        <taxon>metagenomes</taxon>
        <taxon>ecological metagenomes</taxon>
    </lineage>
</organism>
<reference evidence="1" key="1">
    <citation type="journal article" date="2014" name="Front. Microbiol.">
        <title>High frequency of phylogenetically diverse reductive dehalogenase-homologous genes in deep subseafloor sedimentary metagenomes.</title>
        <authorList>
            <person name="Kawai M."/>
            <person name="Futagami T."/>
            <person name="Toyoda A."/>
            <person name="Takaki Y."/>
            <person name="Nishi S."/>
            <person name="Hori S."/>
            <person name="Arai W."/>
            <person name="Tsubouchi T."/>
            <person name="Morono Y."/>
            <person name="Uchiyama I."/>
            <person name="Ito T."/>
            <person name="Fujiyama A."/>
            <person name="Inagaki F."/>
            <person name="Takami H."/>
        </authorList>
    </citation>
    <scope>NUCLEOTIDE SEQUENCE</scope>
    <source>
        <strain evidence="1">Expedition CK06-06</strain>
    </source>
</reference>
<proteinExistence type="predicted"/>
<evidence type="ECO:0000313" key="1">
    <source>
        <dbReference type="EMBL" id="GAH53270.1"/>
    </source>
</evidence>
<comment type="caution">
    <text evidence="1">The sequence shown here is derived from an EMBL/GenBank/DDBJ whole genome shotgun (WGS) entry which is preliminary data.</text>
</comment>
<accession>X1H859</accession>
<gene>
    <name evidence="1" type="ORF">S03H2_32083</name>
</gene>